<keyword evidence="2" id="KW-0645">Protease</keyword>
<gene>
    <name evidence="2" type="ORF">E7102_00345</name>
</gene>
<evidence type="ECO:0000256" key="1">
    <source>
        <dbReference type="SAM" id="Phobius"/>
    </source>
</evidence>
<dbReference type="AlphaFoldDB" id="A0A928BS67"/>
<proteinExistence type="predicted"/>
<feature type="transmembrane region" description="Helical" evidence="1">
    <location>
        <begin position="170"/>
        <end position="188"/>
    </location>
</feature>
<accession>A0A928BS67</accession>
<keyword evidence="1" id="KW-0812">Transmembrane</keyword>
<dbReference type="InterPro" id="IPR026898">
    <property type="entry name" value="PrsW"/>
</dbReference>
<reference evidence="2" key="1">
    <citation type="submission" date="2019-04" db="EMBL/GenBank/DDBJ databases">
        <title>Evolution of Biomass-Degrading Anaerobic Consortia Revealed by Metagenomics.</title>
        <authorList>
            <person name="Peng X."/>
        </authorList>
    </citation>
    <scope>NUCLEOTIDE SEQUENCE</scope>
    <source>
        <strain evidence="2">SIG141</strain>
    </source>
</reference>
<keyword evidence="2" id="KW-0378">Hydrolase</keyword>
<dbReference type="EMBL" id="SUYD01000001">
    <property type="protein sequence ID" value="MBE6264910.1"/>
    <property type="molecule type" value="Genomic_DNA"/>
</dbReference>
<dbReference type="Pfam" id="PF13367">
    <property type="entry name" value="PrsW-protease"/>
    <property type="match status" value="1"/>
</dbReference>
<protein>
    <submittedName>
        <fullName evidence="2">PrsW family intramembrane metalloprotease</fullName>
    </submittedName>
</protein>
<feature type="transmembrane region" description="Helical" evidence="1">
    <location>
        <begin position="131"/>
        <end position="149"/>
    </location>
</feature>
<dbReference type="GO" id="GO:0008237">
    <property type="term" value="F:metallopeptidase activity"/>
    <property type="evidence" value="ECO:0007669"/>
    <property type="project" value="UniProtKB-KW"/>
</dbReference>
<dbReference type="PANTHER" id="PTHR36844">
    <property type="entry name" value="PROTEASE PRSW"/>
    <property type="match status" value="1"/>
</dbReference>
<dbReference type="PANTHER" id="PTHR36844:SF1">
    <property type="entry name" value="PROTEASE PRSW"/>
    <property type="match status" value="1"/>
</dbReference>
<comment type="caution">
    <text evidence="2">The sequence shown here is derived from an EMBL/GenBank/DDBJ whole genome shotgun (WGS) entry which is preliminary data.</text>
</comment>
<name>A0A928BS67_XYLRU</name>
<sequence>MLFAVSLIPIIVYIIFIYKIDHFALISIKRLLLLALIGMLTALACFGLFLLTDRVISGKSADIIHPVIEELVKSIPLLILAFRKRIAFFIDSVICGAAVGGGFSFLENIFYLVLGDSVDLSTGLFRGLEVALIHMGCSAIIAAGMMMVVRQTERKRSRMPMSTNDIIKTTALFVVALAFHVFHNMFQFTPIMQFVWVLSVMVGMIAVVYFYDIDMTHRWLDKGLDMQINLLRSIEGGHLLNTPTGTFLESVKELFPPNVYFDIICYVRLQIELSVAAKTRFMLHEVGMDEPMEADKKELTLSQFVELGELEKNIGPSAKMTIAPIVKLSPADTQALNNLLKECKSK</sequence>
<keyword evidence="1" id="KW-0472">Membrane</keyword>
<feature type="transmembrane region" description="Helical" evidence="1">
    <location>
        <begin position="194"/>
        <end position="211"/>
    </location>
</feature>
<feature type="transmembrane region" description="Helical" evidence="1">
    <location>
        <begin position="89"/>
        <end position="111"/>
    </location>
</feature>
<keyword evidence="2" id="KW-0482">Metalloprotease</keyword>
<keyword evidence="1" id="KW-1133">Transmembrane helix</keyword>
<organism evidence="2 3">
    <name type="scientific">Xylanibacter ruminicola</name>
    <name type="common">Prevotella ruminicola</name>
    <dbReference type="NCBI Taxonomy" id="839"/>
    <lineage>
        <taxon>Bacteria</taxon>
        <taxon>Pseudomonadati</taxon>
        <taxon>Bacteroidota</taxon>
        <taxon>Bacteroidia</taxon>
        <taxon>Bacteroidales</taxon>
        <taxon>Prevotellaceae</taxon>
        <taxon>Xylanibacter</taxon>
    </lineage>
</organism>
<feature type="transmembrane region" description="Helical" evidence="1">
    <location>
        <begin position="31"/>
        <end position="51"/>
    </location>
</feature>
<evidence type="ECO:0000313" key="2">
    <source>
        <dbReference type="EMBL" id="MBE6264910.1"/>
    </source>
</evidence>
<evidence type="ECO:0000313" key="3">
    <source>
        <dbReference type="Proteomes" id="UP000763088"/>
    </source>
</evidence>
<dbReference type="Proteomes" id="UP000763088">
    <property type="component" value="Unassembled WGS sequence"/>
</dbReference>
<feature type="transmembrane region" description="Helical" evidence="1">
    <location>
        <begin position="6"/>
        <end position="24"/>
    </location>
</feature>